<evidence type="ECO:0000313" key="3">
    <source>
        <dbReference type="Proteomes" id="UP000018877"/>
    </source>
</evidence>
<dbReference type="Proteomes" id="UP000018877">
    <property type="component" value="Unassembled WGS sequence"/>
</dbReference>
<keyword evidence="1" id="KW-0812">Transmembrane</keyword>
<dbReference type="EMBL" id="ALAN01000083">
    <property type="protein sequence ID" value="ETI67973.1"/>
    <property type="molecule type" value="Genomic_DNA"/>
</dbReference>
<feature type="transmembrane region" description="Helical" evidence="1">
    <location>
        <begin position="6"/>
        <end position="29"/>
    </location>
</feature>
<feature type="transmembrane region" description="Helical" evidence="1">
    <location>
        <begin position="99"/>
        <end position="121"/>
    </location>
</feature>
<accession>A0AB94ILY4</accession>
<evidence type="ECO:0000313" key="2">
    <source>
        <dbReference type="EMBL" id="ETI67973.1"/>
    </source>
</evidence>
<feature type="transmembrane region" description="Helical" evidence="1">
    <location>
        <begin position="67"/>
        <end position="87"/>
    </location>
</feature>
<reference evidence="2 3" key="1">
    <citation type="journal article" date="2014" name="Environ. Microbiol.">
        <title>The nitrate-ammonifying and nosZ-carrying bacterium Bacillus vireti is a potent source and sink for nitric and nitrous oxide under high nitrate conditions.</title>
        <authorList>
            <person name="Mania D."/>
            <person name="Heylen K."/>
            <person name="van Spanning R.J."/>
            <person name="Frostegard A."/>
        </authorList>
    </citation>
    <scope>NUCLEOTIDE SEQUENCE [LARGE SCALE GENOMIC DNA]</scope>
    <source>
        <strain evidence="2 3">LMG 21834</strain>
    </source>
</reference>
<dbReference type="InterPro" id="IPR024515">
    <property type="entry name" value="DUF3397"/>
</dbReference>
<name>A0AB94ILY4_9BACI</name>
<evidence type="ECO:0000256" key="1">
    <source>
        <dbReference type="SAM" id="Phobius"/>
    </source>
</evidence>
<comment type="caution">
    <text evidence="2">The sequence shown here is derived from an EMBL/GenBank/DDBJ whole genome shotgun (WGS) entry which is preliminary data.</text>
</comment>
<evidence type="ECO:0008006" key="4">
    <source>
        <dbReference type="Google" id="ProtNLM"/>
    </source>
</evidence>
<feature type="transmembrane region" description="Helical" evidence="1">
    <location>
        <begin position="41"/>
        <end position="61"/>
    </location>
</feature>
<protein>
    <recommendedName>
        <fullName evidence="4">DUF3397 domain-containing protein</fullName>
    </recommendedName>
</protein>
<dbReference type="RefSeq" id="WP_024029184.1">
    <property type="nucleotide sequence ID" value="NZ_ALAN01000083.1"/>
</dbReference>
<dbReference type="Pfam" id="PF11877">
    <property type="entry name" value="DUF3397"/>
    <property type="match status" value="1"/>
</dbReference>
<organism evidence="2 3">
    <name type="scientific">Neobacillus vireti LMG 21834</name>
    <dbReference type="NCBI Taxonomy" id="1131730"/>
    <lineage>
        <taxon>Bacteria</taxon>
        <taxon>Bacillati</taxon>
        <taxon>Bacillota</taxon>
        <taxon>Bacilli</taxon>
        <taxon>Bacillales</taxon>
        <taxon>Bacillaceae</taxon>
        <taxon>Neobacillus</taxon>
    </lineage>
</organism>
<dbReference type="PIRSF" id="PIRSF030092">
    <property type="entry name" value="UCP030092"/>
    <property type="match status" value="1"/>
</dbReference>
<sequence>MTAIFSSILTVVFTLPFIGSILVYLLIKLMTKNKRKSIHKALDYTTILYIIAVHFLIITISGKSLSWLIILFMILIATVFVVVHWKVKQEIIIIKVAKGFWRFNFIIFFLAYITLTLYGLIYRALTFTFVS</sequence>
<dbReference type="AlphaFoldDB" id="A0AB94ILY4"/>
<keyword evidence="1" id="KW-0472">Membrane</keyword>
<proteinExistence type="predicted"/>
<keyword evidence="3" id="KW-1185">Reference proteome</keyword>
<gene>
    <name evidence="2" type="ORF">BAVI_15006</name>
</gene>
<dbReference type="InterPro" id="IPR016945">
    <property type="entry name" value="UCP030092"/>
</dbReference>
<keyword evidence="1" id="KW-1133">Transmembrane helix</keyword>